<organism evidence="2 3">
    <name type="scientific">Brassicogethes aeneus</name>
    <name type="common">Rape pollen beetle</name>
    <name type="synonym">Meligethes aeneus</name>
    <dbReference type="NCBI Taxonomy" id="1431903"/>
    <lineage>
        <taxon>Eukaryota</taxon>
        <taxon>Metazoa</taxon>
        <taxon>Ecdysozoa</taxon>
        <taxon>Arthropoda</taxon>
        <taxon>Hexapoda</taxon>
        <taxon>Insecta</taxon>
        <taxon>Pterygota</taxon>
        <taxon>Neoptera</taxon>
        <taxon>Endopterygota</taxon>
        <taxon>Coleoptera</taxon>
        <taxon>Polyphaga</taxon>
        <taxon>Cucujiformia</taxon>
        <taxon>Nitidulidae</taxon>
        <taxon>Meligethinae</taxon>
        <taxon>Brassicogethes</taxon>
    </lineage>
</organism>
<name>A0A9P0AXG7_BRAAE</name>
<dbReference type="EMBL" id="OV121133">
    <property type="protein sequence ID" value="CAH0550318.1"/>
    <property type="molecule type" value="Genomic_DNA"/>
</dbReference>
<dbReference type="InterPro" id="IPR010736">
    <property type="entry name" value="SHIPPO-rpt"/>
</dbReference>
<evidence type="ECO:0008006" key="4">
    <source>
        <dbReference type="Google" id="ProtNLM"/>
    </source>
</evidence>
<gene>
    <name evidence="2" type="ORF">MELIAE_LOCUS3160</name>
</gene>
<dbReference type="PANTHER" id="PTHR21580:SF28">
    <property type="entry name" value="BOREALIN N-TERMINAL DOMAIN-CONTAINING PROTEIN-RELATED"/>
    <property type="match status" value="1"/>
</dbReference>
<dbReference type="OrthoDB" id="429991at2759"/>
<dbReference type="PANTHER" id="PTHR21580">
    <property type="entry name" value="SHIPPO-1-RELATED"/>
    <property type="match status" value="1"/>
</dbReference>
<evidence type="ECO:0000313" key="3">
    <source>
        <dbReference type="Proteomes" id="UP001154078"/>
    </source>
</evidence>
<sequence length="232" mass="25098">MPRIRPGPGPAAYKLPTVVGYEGHDCTRYRNPKWSMASRFDTKDKEALPGPHYDIRGLTNMGKLYPPAYSLKSRVKDFQFAATPGPNAYNILNVPPLNTKIPPSYSIRSRFKSTAGSATPGPNAYLLPSTIGPTIPDLPAKAAYSISSRGKDALAQSRSPGPATYNVPTEKSHPAYTMGPRVFPPDNLGADGPGPIYMPKLPQKPGYSFGVKLENDPYVTAADHVPCTYESC</sequence>
<dbReference type="Pfam" id="PF07004">
    <property type="entry name" value="SHIPPO-rpt"/>
    <property type="match status" value="4"/>
</dbReference>
<evidence type="ECO:0000256" key="1">
    <source>
        <dbReference type="SAM" id="MobiDB-lite"/>
    </source>
</evidence>
<accession>A0A9P0AXG7</accession>
<feature type="region of interest" description="Disordered" evidence="1">
    <location>
        <begin position="151"/>
        <end position="171"/>
    </location>
</feature>
<dbReference type="Proteomes" id="UP001154078">
    <property type="component" value="Chromosome 2"/>
</dbReference>
<keyword evidence="3" id="KW-1185">Reference proteome</keyword>
<protein>
    <recommendedName>
        <fullName evidence="4">Outer dense fiber protein 3</fullName>
    </recommendedName>
</protein>
<proteinExistence type="predicted"/>
<dbReference type="AlphaFoldDB" id="A0A9P0AXG7"/>
<reference evidence="2" key="1">
    <citation type="submission" date="2021-12" db="EMBL/GenBank/DDBJ databases">
        <authorList>
            <person name="King R."/>
        </authorList>
    </citation>
    <scope>NUCLEOTIDE SEQUENCE</scope>
</reference>
<dbReference type="GO" id="GO:0005856">
    <property type="term" value="C:cytoskeleton"/>
    <property type="evidence" value="ECO:0007669"/>
    <property type="project" value="TreeGrafter"/>
</dbReference>
<dbReference type="InterPro" id="IPR051291">
    <property type="entry name" value="CIMAP"/>
</dbReference>
<evidence type="ECO:0000313" key="2">
    <source>
        <dbReference type="EMBL" id="CAH0550318.1"/>
    </source>
</evidence>